<evidence type="ECO:0000313" key="1">
    <source>
        <dbReference type="EMBL" id="KAI0063896.1"/>
    </source>
</evidence>
<sequence>MQVPSRSGADQRVAEAVRVAPYLTHVIRHHGQLTLIPPDNAGRVRKPKREKRPRPERSPRPNDEPQFNTGVIRSPRRGGQPASPAGRSRAQERRRDESDGGVSIPDYPPPSFDEAVSAAAASPALLTPSATPLTAPQPPPPPAPPSHPSPYSQSRTISPERDPVTIPPIPPSRSGRTVTAPHVEPPSPSSSLRYSTQAEYNDSDSDEGSLEIVSKGEATSSASQWEQDRLKGLSLRERLAREHEREHEREQERQTVVKKKASTATMLTMRPSPSQLTLVPPRQHELERSQDDFDPSSPSLESQDGGLHDVSRNASPSPQPTPKKRLHIFSSLNKSKDRHPTSLPSSPTFGSSQLSLPLHFLRPASPKHAPPKNGTSSRSEGLIARRLFGHKGKEKSVDSSEKAAEPLEAWELLDESPSEDESPVSPETPMAASTSQHFPTTTRPSESAPHLHAPGSSSQPHSSRQKRHSMLDRPVPPPPQSFLFRAEQRAPPPPPSASSSPVTPSSRHHNQQVSFADLSPSPTLTNASSSSPASPGELRASPSMVWAPGPRFPPPQSPILSTVVSPSHVSVQSGITYLDYAPTTPSSGAPTQVAVIAPNAVVRHSPQQQVAPITEPSMSHRADVHENIHSVLRGDLVPGTLLLSSPPPASPGSPTRTEFVAVNARSNQHVQLPALTSPTLMTAERRGVPHPFSPPTPSPLANQSFEEEVTPPGTNVTIGVYDEPPASRVVSGVESLIDLYNHSPLPTNATVPSSPIRESHSAGYSQTIPDWPATDQRHHYPGRPLPRPPGTASPNAVRPVSVDLFMAGLHAFDIGLEGKQRIDLPVRPGASSSSLPGSPQAYTHSSPPPVQVTYVNTPSSPPIDDARNPPPHTPSPFSLSQIPSRSLSPDPAALLPPPSPASMYEQEGPNTSPPEEPRYSEYTDLDVLISRIDEGNHTGDNYEVPPSPLPTAPEHIHIHAHAPDALAEPPARVGHHGPRPRSSRPPARTPGWPDRGCPPESDEGRAGEA</sequence>
<name>A0ACB8T6Z7_9AGAM</name>
<dbReference type="Proteomes" id="UP000814140">
    <property type="component" value="Unassembled WGS sequence"/>
</dbReference>
<gene>
    <name evidence="1" type="ORF">BV25DRAFT_1883167</name>
</gene>
<proteinExistence type="predicted"/>
<accession>A0ACB8T6Z7</accession>
<evidence type="ECO:0000313" key="2">
    <source>
        <dbReference type="Proteomes" id="UP000814140"/>
    </source>
</evidence>
<comment type="caution">
    <text evidence="1">The sequence shown here is derived from an EMBL/GenBank/DDBJ whole genome shotgun (WGS) entry which is preliminary data.</text>
</comment>
<reference evidence="1" key="2">
    <citation type="journal article" date="2022" name="New Phytol.">
        <title>Evolutionary transition to the ectomycorrhizal habit in the genomes of a hyperdiverse lineage of mushroom-forming fungi.</title>
        <authorList>
            <person name="Looney B."/>
            <person name="Miyauchi S."/>
            <person name="Morin E."/>
            <person name="Drula E."/>
            <person name="Courty P.E."/>
            <person name="Kohler A."/>
            <person name="Kuo A."/>
            <person name="LaButti K."/>
            <person name="Pangilinan J."/>
            <person name="Lipzen A."/>
            <person name="Riley R."/>
            <person name="Andreopoulos W."/>
            <person name="He G."/>
            <person name="Johnson J."/>
            <person name="Nolan M."/>
            <person name="Tritt A."/>
            <person name="Barry K.W."/>
            <person name="Grigoriev I.V."/>
            <person name="Nagy L.G."/>
            <person name="Hibbett D."/>
            <person name="Henrissat B."/>
            <person name="Matheny P.B."/>
            <person name="Labbe J."/>
            <person name="Martin F.M."/>
        </authorList>
    </citation>
    <scope>NUCLEOTIDE SEQUENCE</scope>
    <source>
        <strain evidence="1">HHB10654</strain>
    </source>
</reference>
<protein>
    <submittedName>
        <fullName evidence="1">Uncharacterized protein</fullName>
    </submittedName>
</protein>
<dbReference type="EMBL" id="MU277201">
    <property type="protein sequence ID" value="KAI0063896.1"/>
    <property type="molecule type" value="Genomic_DNA"/>
</dbReference>
<organism evidence="1 2">
    <name type="scientific">Artomyces pyxidatus</name>
    <dbReference type="NCBI Taxonomy" id="48021"/>
    <lineage>
        <taxon>Eukaryota</taxon>
        <taxon>Fungi</taxon>
        <taxon>Dikarya</taxon>
        <taxon>Basidiomycota</taxon>
        <taxon>Agaricomycotina</taxon>
        <taxon>Agaricomycetes</taxon>
        <taxon>Russulales</taxon>
        <taxon>Auriscalpiaceae</taxon>
        <taxon>Artomyces</taxon>
    </lineage>
</organism>
<reference evidence="1" key="1">
    <citation type="submission" date="2021-03" db="EMBL/GenBank/DDBJ databases">
        <authorList>
            <consortium name="DOE Joint Genome Institute"/>
            <person name="Ahrendt S."/>
            <person name="Looney B.P."/>
            <person name="Miyauchi S."/>
            <person name="Morin E."/>
            <person name="Drula E."/>
            <person name="Courty P.E."/>
            <person name="Chicoki N."/>
            <person name="Fauchery L."/>
            <person name="Kohler A."/>
            <person name="Kuo A."/>
            <person name="Labutti K."/>
            <person name="Pangilinan J."/>
            <person name="Lipzen A."/>
            <person name="Riley R."/>
            <person name="Andreopoulos W."/>
            <person name="He G."/>
            <person name="Johnson J."/>
            <person name="Barry K.W."/>
            <person name="Grigoriev I.V."/>
            <person name="Nagy L."/>
            <person name="Hibbett D."/>
            <person name="Henrissat B."/>
            <person name="Matheny P.B."/>
            <person name="Labbe J."/>
            <person name="Martin F."/>
        </authorList>
    </citation>
    <scope>NUCLEOTIDE SEQUENCE</scope>
    <source>
        <strain evidence="1">HHB10654</strain>
    </source>
</reference>
<keyword evidence="2" id="KW-1185">Reference proteome</keyword>